<dbReference type="PANTHER" id="PTHR30055:SF183">
    <property type="entry name" value="NUCLEOID OCCLUSION FACTOR SLMA"/>
    <property type="match status" value="1"/>
</dbReference>
<dbReference type="GO" id="GO:0000976">
    <property type="term" value="F:transcription cis-regulatory region binding"/>
    <property type="evidence" value="ECO:0007669"/>
    <property type="project" value="TreeGrafter"/>
</dbReference>
<dbReference type="PROSITE" id="PS50977">
    <property type="entry name" value="HTH_TETR_2"/>
    <property type="match status" value="1"/>
</dbReference>
<dbReference type="PRINTS" id="PR00455">
    <property type="entry name" value="HTHTETR"/>
</dbReference>
<feature type="compositionally biased region" description="Low complexity" evidence="4">
    <location>
        <begin position="13"/>
        <end position="22"/>
    </location>
</feature>
<evidence type="ECO:0000256" key="3">
    <source>
        <dbReference type="PROSITE-ProRule" id="PRU00335"/>
    </source>
</evidence>
<dbReference type="AlphaFoldDB" id="A0A848HBE4"/>
<dbReference type="Gene3D" id="1.10.357.10">
    <property type="entry name" value="Tetracycline Repressor, domain 2"/>
    <property type="match status" value="1"/>
</dbReference>
<dbReference type="SUPFAM" id="SSF46689">
    <property type="entry name" value="Homeodomain-like"/>
    <property type="match status" value="1"/>
</dbReference>
<evidence type="ECO:0000256" key="4">
    <source>
        <dbReference type="SAM" id="MobiDB-lite"/>
    </source>
</evidence>
<name>A0A848HBE4_9BURK</name>
<reference evidence="6 7" key="1">
    <citation type="submission" date="2020-04" db="EMBL/GenBank/DDBJ databases">
        <title>Ramlibacter sp. G-1-2-2 isolated from soil.</title>
        <authorList>
            <person name="Dahal R.H."/>
        </authorList>
    </citation>
    <scope>NUCLEOTIDE SEQUENCE [LARGE SCALE GENOMIC DNA]</scope>
    <source>
        <strain evidence="6 7">G-1-2-2</strain>
    </source>
</reference>
<evidence type="ECO:0000256" key="1">
    <source>
        <dbReference type="ARBA" id="ARBA00023054"/>
    </source>
</evidence>
<dbReference type="EMBL" id="JABBFX010000003">
    <property type="protein sequence ID" value="NML47804.1"/>
    <property type="molecule type" value="Genomic_DNA"/>
</dbReference>
<feature type="DNA-binding region" description="H-T-H motif" evidence="3">
    <location>
        <begin position="53"/>
        <end position="72"/>
    </location>
</feature>
<comment type="caution">
    <text evidence="6">The sequence shown here is derived from an EMBL/GenBank/DDBJ whole genome shotgun (WGS) entry which is preliminary data.</text>
</comment>
<feature type="region of interest" description="Disordered" evidence="4">
    <location>
        <begin position="1"/>
        <end position="30"/>
    </location>
</feature>
<proteinExistence type="predicted"/>
<protein>
    <submittedName>
        <fullName evidence="6">Nucleoid occlusion factor SlmA</fullName>
    </submittedName>
</protein>
<sequence>MSHAELDTPEPTPGQEAPAAAAARKRPKPGERRVQILQALATMLEQPGAERITTAALAARLEVSEAALYRHFASKAQMFEGLIEFIEQSVFTLINQIGEREPESQAQAARIVAMLVQFAEKNPGMTRVMVGDALVYENERLQQRMNQFFDKVEASLRQCLRASSESSPAPTVDAQVRASVLTAFIVGRLQRFARSGFKRMPSEHLDAALSRML</sequence>
<keyword evidence="2 3" id="KW-0238">DNA-binding</keyword>
<dbReference type="NCBIfam" id="NF007015">
    <property type="entry name" value="PRK09480.1"/>
    <property type="match status" value="1"/>
</dbReference>
<gene>
    <name evidence="6" type="primary">slmA</name>
    <name evidence="6" type="ORF">HHL11_28910</name>
</gene>
<feature type="domain" description="HTH tetR-type" evidence="5">
    <location>
        <begin position="30"/>
        <end position="90"/>
    </location>
</feature>
<organism evidence="6 7">
    <name type="scientific">Ramlibacter agri</name>
    <dbReference type="NCBI Taxonomy" id="2728837"/>
    <lineage>
        <taxon>Bacteria</taxon>
        <taxon>Pseudomonadati</taxon>
        <taxon>Pseudomonadota</taxon>
        <taxon>Betaproteobacteria</taxon>
        <taxon>Burkholderiales</taxon>
        <taxon>Comamonadaceae</taxon>
        <taxon>Ramlibacter</taxon>
    </lineage>
</organism>
<dbReference type="InterPro" id="IPR009057">
    <property type="entry name" value="Homeodomain-like_sf"/>
</dbReference>
<evidence type="ECO:0000259" key="5">
    <source>
        <dbReference type="PROSITE" id="PS50977"/>
    </source>
</evidence>
<evidence type="ECO:0000313" key="7">
    <source>
        <dbReference type="Proteomes" id="UP000541185"/>
    </source>
</evidence>
<keyword evidence="1" id="KW-0175">Coiled coil</keyword>
<evidence type="ECO:0000256" key="2">
    <source>
        <dbReference type="ARBA" id="ARBA00023125"/>
    </source>
</evidence>
<dbReference type="Pfam" id="PF22276">
    <property type="entry name" value="SlmA-like_C"/>
    <property type="match status" value="1"/>
</dbReference>
<dbReference type="PANTHER" id="PTHR30055">
    <property type="entry name" value="HTH-TYPE TRANSCRIPTIONAL REGULATOR RUTR"/>
    <property type="match status" value="1"/>
</dbReference>
<dbReference type="GO" id="GO:0003700">
    <property type="term" value="F:DNA-binding transcription factor activity"/>
    <property type="evidence" value="ECO:0007669"/>
    <property type="project" value="TreeGrafter"/>
</dbReference>
<dbReference type="InterPro" id="IPR001647">
    <property type="entry name" value="HTH_TetR"/>
</dbReference>
<keyword evidence="7" id="KW-1185">Reference proteome</keyword>
<dbReference type="InterPro" id="IPR050109">
    <property type="entry name" value="HTH-type_TetR-like_transc_reg"/>
</dbReference>
<dbReference type="SUPFAM" id="SSF48498">
    <property type="entry name" value="Tetracyclin repressor-like, C-terminal domain"/>
    <property type="match status" value="1"/>
</dbReference>
<dbReference type="Proteomes" id="UP000541185">
    <property type="component" value="Unassembled WGS sequence"/>
</dbReference>
<dbReference type="InterPro" id="IPR054580">
    <property type="entry name" value="SlmA-like_C"/>
</dbReference>
<dbReference type="RefSeq" id="WP_169422062.1">
    <property type="nucleotide sequence ID" value="NZ_JABBFX010000003.1"/>
</dbReference>
<accession>A0A848HBE4</accession>
<evidence type="ECO:0000313" key="6">
    <source>
        <dbReference type="EMBL" id="NML47804.1"/>
    </source>
</evidence>
<dbReference type="InterPro" id="IPR036271">
    <property type="entry name" value="Tet_transcr_reg_TetR-rel_C_sf"/>
</dbReference>
<dbReference type="Pfam" id="PF00440">
    <property type="entry name" value="TetR_N"/>
    <property type="match status" value="1"/>
</dbReference>